<reference evidence="9" key="1">
    <citation type="submission" date="2015-11" db="EMBL/GenBank/DDBJ databases">
        <title>De novo transcriptome assembly of four potential Pierce s Disease insect vectors from Arizona vineyards.</title>
        <authorList>
            <person name="Tassone E.E."/>
        </authorList>
    </citation>
    <scope>NUCLEOTIDE SEQUENCE</scope>
</reference>
<keyword evidence="4" id="KW-0689">Ribosomal protein</keyword>
<dbReference type="PANTHER" id="PTHR13231">
    <property type="entry name" value="MITOCHONDRIAL RIBOSOMAL PROTEIN S31"/>
    <property type="match status" value="1"/>
</dbReference>
<keyword evidence="5" id="KW-0496">Mitochondrion</keyword>
<evidence type="ECO:0000256" key="8">
    <source>
        <dbReference type="ARBA" id="ARBA00035363"/>
    </source>
</evidence>
<dbReference type="GO" id="GO:0003735">
    <property type="term" value="F:structural constituent of ribosome"/>
    <property type="evidence" value="ECO:0007669"/>
    <property type="project" value="InterPro"/>
</dbReference>
<evidence type="ECO:0000256" key="2">
    <source>
        <dbReference type="ARBA" id="ARBA00011057"/>
    </source>
</evidence>
<keyword evidence="3" id="KW-0809">Transit peptide</keyword>
<dbReference type="PANTHER" id="PTHR13231:SF3">
    <property type="entry name" value="SMALL RIBOSOMAL SUBUNIT PROTEIN MS31"/>
    <property type="match status" value="1"/>
</dbReference>
<dbReference type="EMBL" id="GEBQ01013589">
    <property type="protein sequence ID" value="JAT26388.1"/>
    <property type="molecule type" value="Transcribed_RNA"/>
</dbReference>
<comment type="similarity">
    <text evidence="2">Belongs to the mitochondrion-specific ribosomal protein mS31 family.</text>
</comment>
<evidence type="ECO:0000256" key="1">
    <source>
        <dbReference type="ARBA" id="ARBA00004173"/>
    </source>
</evidence>
<evidence type="ECO:0000256" key="4">
    <source>
        <dbReference type="ARBA" id="ARBA00022980"/>
    </source>
</evidence>
<proteinExistence type="inferred from homology"/>
<evidence type="ECO:0000256" key="6">
    <source>
        <dbReference type="ARBA" id="ARBA00023274"/>
    </source>
</evidence>
<protein>
    <recommendedName>
        <fullName evidence="7">Small ribosomal subunit protein mS31</fullName>
    </recommendedName>
    <alternativeName>
        <fullName evidence="8">28S ribosomal protein S31, mitochondrial</fullName>
    </alternativeName>
</protein>
<evidence type="ECO:0000256" key="3">
    <source>
        <dbReference type="ARBA" id="ARBA00022946"/>
    </source>
</evidence>
<sequence>MISLQKYLSKCSTYSQLRSFTCSTGFSSKKDELERKDEKDTSKEKVNNKLNDLLKLMIQKEDNIEKDVKLPQAVKRKRIKPEKEKPLGEKLEVAAKDVAASLGGNAEKTESELLNILLRSPDPNTQTLKNVLQGIKVEKSSESPSRAQQVRDTLLRQAGRNVSEVSKSMQMKPEFKKPKKKSAAMVDILGTAPSTYFKDLQPVPVPCVLHTWRLCAARDLRLAITHPPTNIYEQMVQWTDQGMLWQFPIDNEQGLEDEKQVSFEEHIFLESHLEGWCPEKGPIRHFMELVCVGLSKNHWLTVEEKKEHIFWYRDYFNDKKDLISELGAGTLEVDSGQQEKNKEI</sequence>
<dbReference type="AlphaFoldDB" id="A0A1B6LRN0"/>
<dbReference type="GO" id="GO:0005763">
    <property type="term" value="C:mitochondrial small ribosomal subunit"/>
    <property type="evidence" value="ECO:0007669"/>
    <property type="project" value="InterPro"/>
</dbReference>
<comment type="subcellular location">
    <subcellularLocation>
        <location evidence="1">Mitochondrion</location>
    </subcellularLocation>
</comment>
<evidence type="ECO:0000256" key="7">
    <source>
        <dbReference type="ARBA" id="ARBA00035133"/>
    </source>
</evidence>
<evidence type="ECO:0000256" key="5">
    <source>
        <dbReference type="ARBA" id="ARBA00023128"/>
    </source>
</evidence>
<keyword evidence="6" id="KW-0687">Ribonucleoprotein</keyword>
<dbReference type="InterPro" id="IPR026299">
    <property type="entry name" value="MRP-S31"/>
</dbReference>
<gene>
    <name evidence="9" type="ORF">g.15547</name>
</gene>
<accession>A0A1B6LRN0</accession>
<name>A0A1B6LRN0_9HEMI</name>
<evidence type="ECO:0000313" key="9">
    <source>
        <dbReference type="EMBL" id="JAT26388.1"/>
    </source>
</evidence>
<dbReference type="Pfam" id="PF15433">
    <property type="entry name" value="MRP-S31"/>
    <property type="match status" value="1"/>
</dbReference>
<organism evidence="9">
    <name type="scientific">Graphocephala atropunctata</name>
    <dbReference type="NCBI Taxonomy" id="36148"/>
    <lineage>
        <taxon>Eukaryota</taxon>
        <taxon>Metazoa</taxon>
        <taxon>Ecdysozoa</taxon>
        <taxon>Arthropoda</taxon>
        <taxon>Hexapoda</taxon>
        <taxon>Insecta</taxon>
        <taxon>Pterygota</taxon>
        <taxon>Neoptera</taxon>
        <taxon>Paraneoptera</taxon>
        <taxon>Hemiptera</taxon>
        <taxon>Auchenorrhyncha</taxon>
        <taxon>Membracoidea</taxon>
        <taxon>Cicadellidae</taxon>
        <taxon>Cicadellinae</taxon>
        <taxon>Cicadellini</taxon>
        <taxon>Graphocephala</taxon>
    </lineage>
</organism>